<keyword evidence="5" id="KW-0809">Transit peptide</keyword>
<evidence type="ECO:0000259" key="12">
    <source>
        <dbReference type="Pfam" id="PF02096"/>
    </source>
</evidence>
<keyword evidence="6 11" id="KW-1133">Transmembrane helix</keyword>
<evidence type="ECO:0000313" key="13">
    <source>
        <dbReference type="EMBL" id="KAF2402952.1"/>
    </source>
</evidence>
<feature type="region of interest" description="Disordered" evidence="10">
    <location>
        <begin position="449"/>
        <end position="472"/>
    </location>
</feature>
<comment type="subcellular location">
    <subcellularLocation>
        <location evidence="9">Membrane</location>
        <topology evidence="9">Multi-pass membrane protein</topology>
    </subcellularLocation>
    <subcellularLocation>
        <location evidence="1">Mitochondrion inner membrane</location>
        <topology evidence="1">Multi-pass membrane protein</topology>
    </subcellularLocation>
</comment>
<sequence length="493" mass="53588">MIPSRGMRYASATASRLVRPSGFQSTFTRQFSNSPARHTVISQRVSPRGALFAQVQAGRLVPSLGASALSSVPRRFQSTAPSPPSDTAATAPPASPSDASTPTFEPLPDFISTTPIDLPHVVDIPERIGFLKELGLDYGWGPTSMIEWILEHVHIYAGTPWWASIALTAAAWRIAMIYPYVKQSDQMAKMGALKGEMDRVKAAMDVAKQNQDPAGQQKLLSELRGISIFAGLDYKWMYGPMLVQTVFGFCTFKLLRAMSVLPVPGLETGGFLWVSDLTQTDPYFILPLMFVGVLHMLGRRGGESGAQVVSGIMKPMMLYVVPGVFGTVTAFMPVALQLSFLVSLFFGVIQSQLLQSPDVRRALGLAPLVVKPGANPSLGSVINVSAVSSRPTTPSRLNVIQSYKAPTVKSTLTAAGKVPTAAEAKKSKGALEGMISDFKGAKQEFGKFLEKAGGQKKSKDPRRTAEFLRTAEAYEKRRKQEVKEAEEMMRQRQ</sequence>
<evidence type="ECO:0000256" key="6">
    <source>
        <dbReference type="ARBA" id="ARBA00022989"/>
    </source>
</evidence>
<evidence type="ECO:0000256" key="7">
    <source>
        <dbReference type="ARBA" id="ARBA00023128"/>
    </source>
</evidence>
<evidence type="ECO:0000256" key="5">
    <source>
        <dbReference type="ARBA" id="ARBA00022946"/>
    </source>
</evidence>
<dbReference type="EMBL" id="ML996690">
    <property type="protein sequence ID" value="KAF2402952.1"/>
    <property type="molecule type" value="Genomic_DNA"/>
</dbReference>
<evidence type="ECO:0000256" key="10">
    <source>
        <dbReference type="SAM" id="MobiDB-lite"/>
    </source>
</evidence>
<dbReference type="CDD" id="cd20069">
    <property type="entry name" value="5TM_Oxa1-like"/>
    <property type="match status" value="1"/>
</dbReference>
<feature type="compositionally biased region" description="Low complexity" evidence="10">
    <location>
        <begin position="85"/>
        <end position="103"/>
    </location>
</feature>
<evidence type="ECO:0000256" key="8">
    <source>
        <dbReference type="ARBA" id="ARBA00023136"/>
    </source>
</evidence>
<feature type="transmembrane region" description="Helical" evidence="11">
    <location>
        <begin position="161"/>
        <end position="181"/>
    </location>
</feature>
<dbReference type="InterPro" id="IPR028055">
    <property type="entry name" value="YidC/Oxa/ALB_C"/>
</dbReference>
<evidence type="ECO:0000256" key="11">
    <source>
        <dbReference type="SAM" id="Phobius"/>
    </source>
</evidence>
<accession>A0A6G1I3V6</accession>
<protein>
    <recommendedName>
        <fullName evidence="12">Membrane insertase YidC/Oxa/ALB C-terminal domain-containing protein</fullName>
    </recommendedName>
</protein>
<keyword evidence="7" id="KW-0496">Mitochondrion</keyword>
<keyword evidence="4" id="KW-0999">Mitochondrion inner membrane</keyword>
<evidence type="ECO:0000256" key="2">
    <source>
        <dbReference type="ARBA" id="ARBA00009877"/>
    </source>
</evidence>
<dbReference type="InterPro" id="IPR001708">
    <property type="entry name" value="YidC/ALB3/OXA1/COX18"/>
</dbReference>
<feature type="transmembrane region" description="Helical" evidence="11">
    <location>
        <begin position="319"/>
        <end position="346"/>
    </location>
</feature>
<evidence type="ECO:0000256" key="1">
    <source>
        <dbReference type="ARBA" id="ARBA00004448"/>
    </source>
</evidence>
<keyword evidence="3 9" id="KW-0812">Transmembrane</keyword>
<dbReference type="PANTHER" id="PTHR12428">
    <property type="entry name" value="OXA1"/>
    <property type="match status" value="1"/>
</dbReference>
<feature type="domain" description="Membrane insertase YidC/Oxa/ALB C-terminal" evidence="12">
    <location>
        <begin position="161"/>
        <end position="354"/>
    </location>
</feature>
<gene>
    <name evidence="13" type="ORF">EJ06DRAFT_506057</name>
</gene>
<feature type="region of interest" description="Disordered" evidence="10">
    <location>
        <begin position="72"/>
        <end position="106"/>
    </location>
</feature>
<feature type="transmembrane region" description="Helical" evidence="11">
    <location>
        <begin position="282"/>
        <end position="298"/>
    </location>
</feature>
<proteinExistence type="inferred from homology"/>
<evidence type="ECO:0000313" key="14">
    <source>
        <dbReference type="Proteomes" id="UP000799640"/>
    </source>
</evidence>
<dbReference type="GO" id="GO:0032977">
    <property type="term" value="F:membrane insertase activity"/>
    <property type="evidence" value="ECO:0007669"/>
    <property type="project" value="InterPro"/>
</dbReference>
<dbReference type="OrthoDB" id="2148490at2759"/>
<dbReference type="Proteomes" id="UP000799640">
    <property type="component" value="Unassembled WGS sequence"/>
</dbReference>
<name>A0A6G1I3V6_9PEZI</name>
<evidence type="ECO:0000256" key="3">
    <source>
        <dbReference type="ARBA" id="ARBA00022692"/>
    </source>
</evidence>
<evidence type="ECO:0000256" key="4">
    <source>
        <dbReference type="ARBA" id="ARBA00022792"/>
    </source>
</evidence>
<reference evidence="13" key="1">
    <citation type="journal article" date="2020" name="Stud. Mycol.">
        <title>101 Dothideomycetes genomes: a test case for predicting lifestyles and emergence of pathogens.</title>
        <authorList>
            <person name="Haridas S."/>
            <person name="Albert R."/>
            <person name="Binder M."/>
            <person name="Bloem J."/>
            <person name="Labutti K."/>
            <person name="Salamov A."/>
            <person name="Andreopoulos B."/>
            <person name="Baker S."/>
            <person name="Barry K."/>
            <person name="Bills G."/>
            <person name="Bluhm B."/>
            <person name="Cannon C."/>
            <person name="Castanera R."/>
            <person name="Culley D."/>
            <person name="Daum C."/>
            <person name="Ezra D."/>
            <person name="Gonzalez J."/>
            <person name="Henrissat B."/>
            <person name="Kuo A."/>
            <person name="Liang C."/>
            <person name="Lipzen A."/>
            <person name="Lutzoni F."/>
            <person name="Magnuson J."/>
            <person name="Mondo S."/>
            <person name="Nolan M."/>
            <person name="Ohm R."/>
            <person name="Pangilinan J."/>
            <person name="Park H.-J."/>
            <person name="Ramirez L."/>
            <person name="Alfaro M."/>
            <person name="Sun H."/>
            <person name="Tritt A."/>
            <person name="Yoshinaga Y."/>
            <person name="Zwiers L.-H."/>
            <person name="Turgeon B."/>
            <person name="Goodwin S."/>
            <person name="Spatafora J."/>
            <person name="Crous P."/>
            <person name="Grigoriev I."/>
        </authorList>
    </citation>
    <scope>NUCLEOTIDE SEQUENCE</scope>
    <source>
        <strain evidence="13">CBS 262.69</strain>
    </source>
</reference>
<dbReference type="GO" id="GO:0005743">
    <property type="term" value="C:mitochondrial inner membrane"/>
    <property type="evidence" value="ECO:0007669"/>
    <property type="project" value="UniProtKB-SubCell"/>
</dbReference>
<evidence type="ECO:0000256" key="9">
    <source>
        <dbReference type="RuleBase" id="RU003945"/>
    </source>
</evidence>
<dbReference type="Pfam" id="PF02096">
    <property type="entry name" value="60KD_IMP"/>
    <property type="match status" value="1"/>
</dbReference>
<dbReference type="PANTHER" id="PTHR12428:SF66">
    <property type="entry name" value="MITOCHONDRIAL INNER MEMBRANE PROTEIN OXA1L"/>
    <property type="match status" value="1"/>
</dbReference>
<dbReference type="GO" id="GO:0032979">
    <property type="term" value="P:protein insertion into mitochondrial inner membrane from matrix"/>
    <property type="evidence" value="ECO:0007669"/>
    <property type="project" value="TreeGrafter"/>
</dbReference>
<comment type="similarity">
    <text evidence="2 9">Belongs to the OXA1/ALB3/YidC family.</text>
</comment>
<feature type="compositionally biased region" description="Basic and acidic residues" evidence="10">
    <location>
        <begin position="457"/>
        <end position="466"/>
    </location>
</feature>
<organism evidence="13 14">
    <name type="scientific">Trichodelitschia bisporula</name>
    <dbReference type="NCBI Taxonomy" id="703511"/>
    <lineage>
        <taxon>Eukaryota</taxon>
        <taxon>Fungi</taxon>
        <taxon>Dikarya</taxon>
        <taxon>Ascomycota</taxon>
        <taxon>Pezizomycotina</taxon>
        <taxon>Dothideomycetes</taxon>
        <taxon>Dothideomycetes incertae sedis</taxon>
        <taxon>Phaeotrichales</taxon>
        <taxon>Phaeotrichaceae</taxon>
        <taxon>Trichodelitschia</taxon>
    </lineage>
</organism>
<dbReference type="AlphaFoldDB" id="A0A6G1I3V6"/>
<keyword evidence="8 11" id="KW-0472">Membrane</keyword>
<keyword evidence="14" id="KW-1185">Reference proteome</keyword>
<feature type="transmembrane region" description="Helical" evidence="11">
    <location>
        <begin position="241"/>
        <end position="262"/>
    </location>
</feature>